<keyword evidence="2" id="KW-0808">Transferase</keyword>
<dbReference type="RefSeq" id="WP_004072001.1">
    <property type="nucleotide sequence ID" value="NZ_VIRB01000055.1"/>
</dbReference>
<protein>
    <submittedName>
        <fullName evidence="2">Class I SAM-dependent methyltransferase</fullName>
    </submittedName>
</protein>
<sequence>MLNVLDEFRKKIDDIMLNCMNKRVAIYGYDSYTGRFLKWYADYYHGIKIDWLISEDMSVGRGYDLEIFRPSVFDFNYKDIKDAVIWLAQPLTEELAEKLEAWGYKENTTYFDFYEEVYGEDIYSQSDRQTDAFRKRKIGKRDIQFLEWLEWKYGCNFLTPISKDDFEVVDAHGSRYSCSTQKEIFPIIDHCHIHPSENDAIFDFGCGKGGAMVTFCDYGFKKVGGVEYETKIYEVAKDNFAALGMDQVELLCGDARNIKEQLDTYNWFYFFFPFDKDVFTVVINNIKESYLRKKRKLHIIYFTAMDYSFIEETGIFRLTNQFTIDSRQRVVGILESCES</sequence>
<evidence type="ECO:0000259" key="1">
    <source>
        <dbReference type="Pfam" id="PF13649"/>
    </source>
</evidence>
<evidence type="ECO:0000313" key="3">
    <source>
        <dbReference type="Proteomes" id="UP000474104"/>
    </source>
</evidence>
<dbReference type="SUPFAM" id="SSF53335">
    <property type="entry name" value="S-adenosyl-L-methionine-dependent methyltransferases"/>
    <property type="match status" value="1"/>
</dbReference>
<dbReference type="Gene3D" id="3.40.50.150">
    <property type="entry name" value="Vaccinia Virus protein VP39"/>
    <property type="match status" value="1"/>
</dbReference>
<feature type="domain" description="Methyltransferase" evidence="1">
    <location>
        <begin position="201"/>
        <end position="271"/>
    </location>
</feature>
<dbReference type="Proteomes" id="UP000474104">
    <property type="component" value="Unassembled WGS sequence"/>
</dbReference>
<reference evidence="2 3" key="1">
    <citation type="submission" date="2019-07" db="EMBL/GenBank/DDBJ databases">
        <title>Draft genome sequences of 15 bacterial species constituting the stable defined intestinal microbiota of the GM15 gnotobiotic mouse model.</title>
        <authorList>
            <person name="Elie C."/>
            <person name="Mathieu A."/>
            <person name="Saliou A."/>
            <person name="Darnaud M."/>
            <person name="Leulier F."/>
            <person name="Tamellini A."/>
        </authorList>
    </citation>
    <scope>NUCLEOTIDE SEQUENCE [LARGE SCALE GENOMIC DNA]</scope>
    <source>
        <strain evidence="3">ASF 502</strain>
    </source>
</reference>
<dbReference type="OrthoDB" id="152418at2"/>
<gene>
    <name evidence="2" type="ORF">FMM80_08445</name>
</gene>
<evidence type="ECO:0000313" key="2">
    <source>
        <dbReference type="EMBL" id="NDO68707.1"/>
    </source>
</evidence>
<dbReference type="EMBL" id="VIRB01000055">
    <property type="protein sequence ID" value="NDO68707.1"/>
    <property type="molecule type" value="Genomic_DNA"/>
</dbReference>
<name>A0A9X5H4H3_9FIRM</name>
<dbReference type="GO" id="GO:0008168">
    <property type="term" value="F:methyltransferase activity"/>
    <property type="evidence" value="ECO:0007669"/>
    <property type="project" value="UniProtKB-KW"/>
</dbReference>
<dbReference type="AlphaFoldDB" id="A0A9X5H4H3"/>
<dbReference type="InterPro" id="IPR029063">
    <property type="entry name" value="SAM-dependent_MTases_sf"/>
</dbReference>
<dbReference type="Pfam" id="PF13649">
    <property type="entry name" value="Methyltransf_25"/>
    <property type="match status" value="1"/>
</dbReference>
<keyword evidence="2" id="KW-0489">Methyltransferase</keyword>
<dbReference type="GO" id="GO:0032259">
    <property type="term" value="P:methylation"/>
    <property type="evidence" value="ECO:0007669"/>
    <property type="project" value="UniProtKB-KW"/>
</dbReference>
<dbReference type="InterPro" id="IPR041698">
    <property type="entry name" value="Methyltransf_25"/>
</dbReference>
<comment type="caution">
    <text evidence="2">The sequence shown here is derived from an EMBL/GenBank/DDBJ whole genome shotgun (WGS) entry which is preliminary data.</text>
</comment>
<organism evidence="2 3">
    <name type="scientific">Schaedlerella arabinosiphila</name>
    <dbReference type="NCBI Taxonomy" id="2044587"/>
    <lineage>
        <taxon>Bacteria</taxon>
        <taxon>Bacillati</taxon>
        <taxon>Bacillota</taxon>
        <taxon>Clostridia</taxon>
        <taxon>Lachnospirales</taxon>
        <taxon>Lachnospiraceae</taxon>
        <taxon>Schaedlerella</taxon>
    </lineage>
</organism>
<dbReference type="CDD" id="cd02440">
    <property type="entry name" value="AdoMet_MTases"/>
    <property type="match status" value="1"/>
</dbReference>
<accession>A0A9X5H4H3</accession>
<proteinExistence type="predicted"/>